<feature type="transmembrane region" description="Helical" evidence="6">
    <location>
        <begin position="174"/>
        <end position="195"/>
    </location>
</feature>
<evidence type="ECO:0000256" key="1">
    <source>
        <dbReference type="ARBA" id="ARBA00004651"/>
    </source>
</evidence>
<protein>
    <submittedName>
        <fullName evidence="7">Branched-chain amino acid ABC transporter permease</fullName>
    </submittedName>
</protein>
<dbReference type="Proteomes" id="UP001161388">
    <property type="component" value="Unassembled WGS sequence"/>
</dbReference>
<organism evidence="7 8">
    <name type="scientific">Sulfitobacter pacificus</name>
    <dbReference type="NCBI Taxonomy" id="1499314"/>
    <lineage>
        <taxon>Bacteria</taxon>
        <taxon>Pseudomonadati</taxon>
        <taxon>Pseudomonadota</taxon>
        <taxon>Alphaproteobacteria</taxon>
        <taxon>Rhodobacterales</taxon>
        <taxon>Roseobacteraceae</taxon>
        <taxon>Sulfitobacter</taxon>
    </lineage>
</organism>
<reference evidence="7" key="1">
    <citation type="journal article" date="2014" name="Int. J. Syst. Evol. Microbiol.">
        <title>Complete genome of a new Firmicutes species belonging to the dominant human colonic microbiota ('Ruminococcus bicirculans') reveals two chromosomes and a selective capacity to utilize plant glucans.</title>
        <authorList>
            <consortium name="NISC Comparative Sequencing Program"/>
            <person name="Wegmann U."/>
            <person name="Louis P."/>
            <person name="Goesmann A."/>
            <person name="Henrissat B."/>
            <person name="Duncan S.H."/>
            <person name="Flint H.J."/>
        </authorList>
    </citation>
    <scope>NUCLEOTIDE SEQUENCE</scope>
    <source>
        <strain evidence="7">NBRC 109915</strain>
    </source>
</reference>
<evidence type="ECO:0000256" key="2">
    <source>
        <dbReference type="ARBA" id="ARBA00022475"/>
    </source>
</evidence>
<evidence type="ECO:0000256" key="4">
    <source>
        <dbReference type="ARBA" id="ARBA00022989"/>
    </source>
</evidence>
<dbReference type="InterPro" id="IPR043428">
    <property type="entry name" value="LivM-like"/>
</dbReference>
<feature type="transmembrane region" description="Helical" evidence="6">
    <location>
        <begin position="294"/>
        <end position="313"/>
    </location>
</feature>
<keyword evidence="5 6" id="KW-0472">Membrane</keyword>
<keyword evidence="8" id="KW-1185">Reference proteome</keyword>
<dbReference type="CDD" id="cd06581">
    <property type="entry name" value="TM_PBP1_LivM_like"/>
    <property type="match status" value="1"/>
</dbReference>
<reference evidence="7" key="2">
    <citation type="submission" date="2023-01" db="EMBL/GenBank/DDBJ databases">
        <title>Draft genome sequence of Sulfitobacter pacificus strain NBRC 109915.</title>
        <authorList>
            <person name="Sun Q."/>
            <person name="Mori K."/>
        </authorList>
    </citation>
    <scope>NUCLEOTIDE SEQUENCE</scope>
    <source>
        <strain evidence="7">NBRC 109915</strain>
    </source>
</reference>
<dbReference type="Pfam" id="PF02653">
    <property type="entry name" value="BPD_transp_2"/>
    <property type="match status" value="1"/>
</dbReference>
<feature type="transmembrane region" description="Helical" evidence="6">
    <location>
        <begin position="127"/>
        <end position="149"/>
    </location>
</feature>
<feature type="transmembrane region" description="Helical" evidence="6">
    <location>
        <begin position="29"/>
        <end position="49"/>
    </location>
</feature>
<evidence type="ECO:0000256" key="5">
    <source>
        <dbReference type="ARBA" id="ARBA00023136"/>
    </source>
</evidence>
<evidence type="ECO:0000256" key="3">
    <source>
        <dbReference type="ARBA" id="ARBA00022692"/>
    </source>
</evidence>
<keyword evidence="3 6" id="KW-0812">Transmembrane</keyword>
<dbReference type="PANTHER" id="PTHR30482">
    <property type="entry name" value="HIGH-AFFINITY BRANCHED-CHAIN AMINO ACID TRANSPORT SYSTEM PERMEASE"/>
    <property type="match status" value="1"/>
</dbReference>
<dbReference type="RefSeq" id="WP_284376447.1">
    <property type="nucleotide sequence ID" value="NZ_BSNL01000007.1"/>
</dbReference>
<gene>
    <name evidence="7" type="ORF">GCM10007927_40020</name>
</gene>
<evidence type="ECO:0000256" key="6">
    <source>
        <dbReference type="SAM" id="Phobius"/>
    </source>
</evidence>
<keyword evidence="4 6" id="KW-1133">Transmembrane helix</keyword>
<dbReference type="InterPro" id="IPR001851">
    <property type="entry name" value="ABC_transp_permease"/>
</dbReference>
<feature type="transmembrane region" description="Helical" evidence="6">
    <location>
        <begin position="225"/>
        <end position="250"/>
    </location>
</feature>
<proteinExistence type="predicted"/>
<feature type="transmembrane region" description="Helical" evidence="6">
    <location>
        <begin position="101"/>
        <end position="120"/>
    </location>
</feature>
<accession>A0ABQ5VQI7</accession>
<evidence type="ECO:0000313" key="7">
    <source>
        <dbReference type="EMBL" id="GLQ29199.1"/>
    </source>
</evidence>
<feature type="transmembrane region" description="Helical" evidence="6">
    <location>
        <begin position="56"/>
        <end position="81"/>
    </location>
</feature>
<comment type="subcellular location">
    <subcellularLocation>
        <location evidence="1">Cell membrane</location>
        <topology evidence="1">Multi-pass membrane protein</topology>
    </subcellularLocation>
</comment>
<dbReference type="EMBL" id="BSNL01000007">
    <property type="protein sequence ID" value="GLQ29199.1"/>
    <property type="molecule type" value="Genomic_DNA"/>
</dbReference>
<feature type="transmembrane region" description="Helical" evidence="6">
    <location>
        <begin position="262"/>
        <end position="287"/>
    </location>
</feature>
<sequence length="331" mass="35219">MTETKTNTEELAVPSNRTLKSVGGINTQFAVALLLMVIIVAPWVAYPIFVMKVMCFGLFAAAFNLLIGQVGLLSFGHAAFFGGASYVTAYTLKTWDLTPELAVLTGTAFAGLSGLVMGWVAIRRQGIYFAMVTLAIAQMFYFFCVQFSATGGENGIQAVPRGNAFSLIDLTQPAALYAFVSSVFVIGLAIIWRVVNSPFGATLAAIRDNEDRAISLGYRTSRYKLGAFVISAALAGLAGATKAVVFQVAALTDVAWHMSGEVILMTLVGGIGTFFGPVVGALVIVALQNYIAGYAIPISVVTGTIFVACVLVFRRGIIGEMLYRIGNNRKN</sequence>
<dbReference type="PANTHER" id="PTHR30482:SF17">
    <property type="entry name" value="ABC TRANSPORTER ATP-BINDING PROTEIN"/>
    <property type="match status" value="1"/>
</dbReference>
<comment type="caution">
    <text evidence="7">The sequence shown here is derived from an EMBL/GenBank/DDBJ whole genome shotgun (WGS) entry which is preliminary data.</text>
</comment>
<keyword evidence="2" id="KW-1003">Cell membrane</keyword>
<evidence type="ECO:0000313" key="8">
    <source>
        <dbReference type="Proteomes" id="UP001161388"/>
    </source>
</evidence>
<name>A0ABQ5VQI7_9RHOB</name>